<dbReference type="EMBL" id="JBBWRZ010000015">
    <property type="protein sequence ID" value="KAK8222780.1"/>
    <property type="molecule type" value="Genomic_DNA"/>
</dbReference>
<feature type="compositionally biased region" description="Basic residues" evidence="2">
    <location>
        <begin position="393"/>
        <end position="404"/>
    </location>
</feature>
<feature type="region of interest" description="Disordered" evidence="2">
    <location>
        <begin position="13"/>
        <end position="157"/>
    </location>
</feature>
<evidence type="ECO:0000256" key="2">
    <source>
        <dbReference type="SAM" id="MobiDB-lite"/>
    </source>
</evidence>
<keyword evidence="4" id="KW-1185">Reference proteome</keyword>
<name>A0ABR1Y9T1_9PEZI</name>
<accession>A0ABR1Y9T1</accession>
<reference evidence="3 4" key="1">
    <citation type="submission" date="2024-04" db="EMBL/GenBank/DDBJ databases">
        <title>Phyllosticta paracitricarpa is synonymous to the EU quarantine fungus P. citricarpa based on phylogenomic analyses.</title>
        <authorList>
            <consortium name="Lawrence Berkeley National Laboratory"/>
            <person name="Van Ingen-Buijs V.A."/>
            <person name="Van Westerhoven A.C."/>
            <person name="Haridas S."/>
            <person name="Skiadas P."/>
            <person name="Martin F."/>
            <person name="Groenewald J.Z."/>
            <person name="Crous P.W."/>
            <person name="Seidl M.F."/>
        </authorList>
    </citation>
    <scope>NUCLEOTIDE SEQUENCE [LARGE SCALE GENOMIC DNA]</scope>
    <source>
        <strain evidence="3 4">CBS 123374</strain>
    </source>
</reference>
<protein>
    <submittedName>
        <fullName evidence="3">Uncharacterized protein</fullName>
    </submittedName>
</protein>
<feature type="compositionally biased region" description="Basic and acidic residues" evidence="2">
    <location>
        <begin position="34"/>
        <end position="43"/>
    </location>
</feature>
<evidence type="ECO:0000256" key="1">
    <source>
        <dbReference type="SAM" id="Coils"/>
    </source>
</evidence>
<feature type="coiled-coil region" evidence="1">
    <location>
        <begin position="192"/>
        <end position="219"/>
    </location>
</feature>
<dbReference type="Proteomes" id="UP001492380">
    <property type="component" value="Unassembled WGS sequence"/>
</dbReference>
<comment type="caution">
    <text evidence="3">The sequence shown here is derived from an EMBL/GenBank/DDBJ whole genome shotgun (WGS) entry which is preliminary data.</text>
</comment>
<gene>
    <name evidence="3" type="ORF">HDK90DRAFT_515844</name>
</gene>
<proteinExistence type="predicted"/>
<evidence type="ECO:0000313" key="4">
    <source>
        <dbReference type="Proteomes" id="UP001492380"/>
    </source>
</evidence>
<organism evidence="3 4">
    <name type="scientific">Phyllosticta capitalensis</name>
    <dbReference type="NCBI Taxonomy" id="121624"/>
    <lineage>
        <taxon>Eukaryota</taxon>
        <taxon>Fungi</taxon>
        <taxon>Dikarya</taxon>
        <taxon>Ascomycota</taxon>
        <taxon>Pezizomycotina</taxon>
        <taxon>Dothideomycetes</taxon>
        <taxon>Dothideomycetes incertae sedis</taxon>
        <taxon>Botryosphaeriales</taxon>
        <taxon>Phyllostictaceae</taxon>
        <taxon>Phyllosticta</taxon>
    </lineage>
</organism>
<feature type="region of interest" description="Disordered" evidence="2">
    <location>
        <begin position="367"/>
        <end position="404"/>
    </location>
</feature>
<evidence type="ECO:0000313" key="3">
    <source>
        <dbReference type="EMBL" id="KAK8222780.1"/>
    </source>
</evidence>
<keyword evidence="1" id="KW-0175">Coiled coil</keyword>
<feature type="compositionally biased region" description="Low complexity" evidence="2">
    <location>
        <begin position="13"/>
        <end position="24"/>
    </location>
</feature>
<feature type="compositionally biased region" description="Gly residues" evidence="2">
    <location>
        <begin position="80"/>
        <end position="89"/>
    </location>
</feature>
<sequence length="404" mass="44171">MLRRFTFRALAAPSRSFSTSSSLARRQRRPATVGRKDAPEVHKPSAAAPRKGEAKEDNDSPDGPMQLDDLEKMLNKLELGPGGGGGGGDNPLAGLDLGSLANLNHNSSSKSKSKGKSKGSSQSDAPIGDGTLRPRESELPNYLDSADPLGLKGKKPGPGMFDNNMDPIFDFYEQDMGDETGKTRRRVTHAQIAADKKTGEELEAKIARLERDLREAKRDDPLLRIQETLKAIARDELLTEPIRLLGDADPAEINAAMEELRICVPDAVRKMAVSGDELQARAALNAAQRLLHLNNALRHAFLATDEAKRPAVRAVLWKAYKTAKLGVPDLLGEIPPAAWDMLFYTQAVRWNRRREVNMAEVLQDMRTVGLEGPPTPPPDGKPIELDAVAPFRGGRRRRPGRRAA</sequence>